<sequence>MTPGDGNCLYNALSLALFGNESYSKNIKLCMVFIILEYEEYFRNLVQSFQYAEGYEKTVVASSTLGIFGNEFNMVALSLLFLRPIKCYSMGNIAFSVNTANTNRMPIYLSLKDVHFTPIVPMNNFFSIAPTTGDHLFFIKYGFGELKLY</sequence>
<protein>
    <recommendedName>
        <fullName evidence="1">OTU domain-containing protein</fullName>
    </recommendedName>
</protein>
<feature type="domain" description="OTU" evidence="1">
    <location>
        <begin position="1"/>
        <end position="122"/>
    </location>
</feature>
<organism evidence="2 3">
    <name type="scientific">Brachionus calyciflorus</name>
    <dbReference type="NCBI Taxonomy" id="104777"/>
    <lineage>
        <taxon>Eukaryota</taxon>
        <taxon>Metazoa</taxon>
        <taxon>Spiralia</taxon>
        <taxon>Gnathifera</taxon>
        <taxon>Rotifera</taxon>
        <taxon>Eurotatoria</taxon>
        <taxon>Monogononta</taxon>
        <taxon>Pseudotrocha</taxon>
        <taxon>Ploima</taxon>
        <taxon>Brachionidae</taxon>
        <taxon>Brachionus</taxon>
    </lineage>
</organism>
<dbReference type="Pfam" id="PF02338">
    <property type="entry name" value="OTU"/>
    <property type="match status" value="1"/>
</dbReference>
<dbReference type="InterPro" id="IPR038765">
    <property type="entry name" value="Papain-like_cys_pep_sf"/>
</dbReference>
<proteinExistence type="predicted"/>
<comment type="caution">
    <text evidence="2">The sequence shown here is derived from an EMBL/GenBank/DDBJ whole genome shotgun (WGS) entry which is preliminary data.</text>
</comment>
<name>A0A813Z5W8_9BILA</name>
<gene>
    <name evidence="2" type="ORF">OXX778_LOCUS11113</name>
</gene>
<dbReference type="CDD" id="cd22744">
    <property type="entry name" value="OTU"/>
    <property type="match status" value="1"/>
</dbReference>
<dbReference type="Gene3D" id="3.90.70.80">
    <property type="match status" value="1"/>
</dbReference>
<keyword evidence="3" id="KW-1185">Reference proteome</keyword>
<dbReference type="OrthoDB" id="10017659at2759"/>
<accession>A0A813Z5W8</accession>
<dbReference type="AlphaFoldDB" id="A0A813Z5W8"/>
<dbReference type="InterPro" id="IPR003323">
    <property type="entry name" value="OTU_dom"/>
</dbReference>
<evidence type="ECO:0000313" key="3">
    <source>
        <dbReference type="Proteomes" id="UP000663879"/>
    </source>
</evidence>
<evidence type="ECO:0000259" key="1">
    <source>
        <dbReference type="PROSITE" id="PS50802"/>
    </source>
</evidence>
<dbReference type="EMBL" id="CAJNOC010001843">
    <property type="protein sequence ID" value="CAF0895142.1"/>
    <property type="molecule type" value="Genomic_DNA"/>
</dbReference>
<evidence type="ECO:0000313" key="2">
    <source>
        <dbReference type="EMBL" id="CAF0895142.1"/>
    </source>
</evidence>
<dbReference type="Proteomes" id="UP000663879">
    <property type="component" value="Unassembled WGS sequence"/>
</dbReference>
<reference evidence="2" key="1">
    <citation type="submission" date="2021-02" db="EMBL/GenBank/DDBJ databases">
        <authorList>
            <person name="Nowell W R."/>
        </authorList>
    </citation>
    <scope>NUCLEOTIDE SEQUENCE</scope>
    <source>
        <strain evidence="2">Ploen Becks lab</strain>
    </source>
</reference>
<dbReference type="SUPFAM" id="SSF54001">
    <property type="entry name" value="Cysteine proteinases"/>
    <property type="match status" value="1"/>
</dbReference>
<dbReference type="PROSITE" id="PS50802">
    <property type="entry name" value="OTU"/>
    <property type="match status" value="1"/>
</dbReference>